<evidence type="ECO:0008006" key="3">
    <source>
        <dbReference type="Google" id="ProtNLM"/>
    </source>
</evidence>
<organism evidence="1 2">
    <name type="scientific">Suilimivivens aceti</name>
    <dbReference type="NCBI Taxonomy" id="2981774"/>
    <lineage>
        <taxon>Bacteria</taxon>
        <taxon>Bacillati</taxon>
        <taxon>Bacillota</taxon>
        <taxon>Clostridia</taxon>
        <taxon>Lachnospirales</taxon>
        <taxon>Lachnospiraceae</taxon>
        <taxon>Suilimivivens</taxon>
    </lineage>
</organism>
<keyword evidence="2" id="KW-1185">Reference proteome</keyword>
<dbReference type="EMBL" id="JAOQKJ010000005">
    <property type="protein sequence ID" value="MCU6744277.1"/>
    <property type="molecule type" value="Genomic_DNA"/>
</dbReference>
<evidence type="ECO:0000313" key="1">
    <source>
        <dbReference type="EMBL" id="MCU6744277.1"/>
    </source>
</evidence>
<proteinExistence type="predicted"/>
<dbReference type="RefSeq" id="WP_262574300.1">
    <property type="nucleotide sequence ID" value="NZ_JAOQKJ010000005.1"/>
</dbReference>
<comment type="caution">
    <text evidence="1">The sequence shown here is derived from an EMBL/GenBank/DDBJ whole genome shotgun (WGS) entry which is preliminary data.</text>
</comment>
<name>A0ABT2T237_9FIRM</name>
<gene>
    <name evidence="1" type="ORF">OCV77_07175</name>
</gene>
<dbReference type="Proteomes" id="UP001652432">
    <property type="component" value="Unassembled WGS sequence"/>
</dbReference>
<reference evidence="1 2" key="1">
    <citation type="journal article" date="2021" name="ISME Commun">
        <title>Automated analysis of genomic sequences facilitates high-throughput and comprehensive description of bacteria.</title>
        <authorList>
            <person name="Hitch T.C.A."/>
        </authorList>
    </citation>
    <scope>NUCLEOTIDE SEQUENCE [LARGE SCALE GENOMIC DNA]</scope>
    <source>
        <strain evidence="1 2">Sanger_18</strain>
    </source>
</reference>
<accession>A0ABT2T237</accession>
<evidence type="ECO:0000313" key="2">
    <source>
        <dbReference type="Proteomes" id="UP001652432"/>
    </source>
</evidence>
<sequence>MVELFEQDERQNNRQSSKGNQLKWENNGIWYKADYTGYEGLAEYMISHLLMKSSLRQDEFVLYEPEQVKYKASVYSGVMSNNFLREGWQLITLERLFKTFFGQSLYQSVFKIPEPEKRLTFLVEQVERVTKLPDFGAYMNKLFTIDAFFLNEDRHTHNIAIMMNGDGEFAYSPIFDNGAGLLADTSLDYPLGKDVDLQMKEVRAKTISSDFDEQLDLAEKLYGNHLKFNFRAKDVNDLLDKISIYSPEEKNRVRDILLSQMKKYAYLFE</sequence>
<protein>
    <recommendedName>
        <fullName evidence="3">HipA-like C-terminal domain-containing protein</fullName>
    </recommendedName>
</protein>
<dbReference type="Gene3D" id="1.10.1070.20">
    <property type="match status" value="1"/>
</dbReference>